<evidence type="ECO:0000259" key="3">
    <source>
        <dbReference type="PROSITE" id="PS51352"/>
    </source>
</evidence>
<name>A0AAW1QCQ1_9CHLO</name>
<dbReference type="EMBL" id="JALJOS010000050">
    <property type="protein sequence ID" value="KAK9819113.1"/>
    <property type="molecule type" value="Genomic_DNA"/>
</dbReference>
<dbReference type="InterPro" id="IPR036249">
    <property type="entry name" value="Thioredoxin-like_sf"/>
</dbReference>
<keyword evidence="5" id="KW-1185">Reference proteome</keyword>
<dbReference type="Proteomes" id="UP001438707">
    <property type="component" value="Unassembled WGS sequence"/>
</dbReference>
<feature type="region of interest" description="Disordered" evidence="1">
    <location>
        <begin position="113"/>
        <end position="134"/>
    </location>
</feature>
<dbReference type="GO" id="GO:0005788">
    <property type="term" value="C:endoplasmic reticulum lumen"/>
    <property type="evidence" value="ECO:0007669"/>
    <property type="project" value="TreeGrafter"/>
</dbReference>
<feature type="region of interest" description="Disordered" evidence="1">
    <location>
        <begin position="547"/>
        <end position="566"/>
    </location>
</feature>
<dbReference type="Gene3D" id="3.40.30.10">
    <property type="entry name" value="Glutaredoxin"/>
    <property type="match status" value="2"/>
</dbReference>
<dbReference type="GO" id="GO:0015035">
    <property type="term" value="F:protein-disulfide reductase activity"/>
    <property type="evidence" value="ECO:0007669"/>
    <property type="project" value="TreeGrafter"/>
</dbReference>
<dbReference type="PROSITE" id="PS00194">
    <property type="entry name" value="THIOREDOXIN_1"/>
    <property type="match status" value="1"/>
</dbReference>
<dbReference type="SUPFAM" id="SSF52833">
    <property type="entry name" value="Thioredoxin-like"/>
    <property type="match status" value="2"/>
</dbReference>
<gene>
    <name evidence="4" type="ORF">WJX74_003851</name>
</gene>
<feature type="domain" description="Thioredoxin" evidence="3">
    <location>
        <begin position="14"/>
        <end position="148"/>
    </location>
</feature>
<evidence type="ECO:0000313" key="5">
    <source>
        <dbReference type="Proteomes" id="UP001438707"/>
    </source>
</evidence>
<keyword evidence="2" id="KW-0732">Signal</keyword>
<dbReference type="PRINTS" id="PR00421">
    <property type="entry name" value="THIOREDOXIN"/>
</dbReference>
<protein>
    <recommendedName>
        <fullName evidence="3">Thioredoxin domain-containing protein</fullName>
    </recommendedName>
</protein>
<dbReference type="Pfam" id="PF00085">
    <property type="entry name" value="Thioredoxin"/>
    <property type="match status" value="1"/>
</dbReference>
<feature type="compositionally biased region" description="Basic residues" evidence="1">
    <location>
        <begin position="800"/>
        <end position="810"/>
    </location>
</feature>
<sequence>MQVGKVQLFLCGVLLLGQAEALYGRKSAVRVLDSKNFDKVVLQQDVAAVVEFFAPWCGHCKNLAPTYEKVAKHLQGVATVGAVDCDADRNKPLCARYQVQGFPTLKVFPAVPWPSTSSNKRPSKSPTDYNGPRNAKSIAEAATDQIPSKYIKRIKGKADLVDPTPHTQGAGSAAPLALLFTDKATSTPLYRSLSVRFVGKIAFAEARSKDSAELVEEYGITSFPTLIVIPAEGEHVKYTGELVSLALARRGRGGDLKPTPLLEFLRGFAPGYADAAEATVDAASEEEEEKPKKAKKEPTIPDVVRNLTRADVASLTGLDDAFLIASFAGSETETCEAEMRTFNKLAFDLQDIIPVGQVNLSEDPSAAKSLGLDPSISQAKPCSFQLTLLPFGDKPEADELPQFSGEQTVKAVQAFALEAYPAGLVPRLATMDSMQAFLHVEVSSPKIILFTNKPETPGIFRALAANLRNTTFQFADVSSESVGILEQFGIKKVPAMALAFLDSPDDAPKLEGGGKLRLSVYPGPLKYPLMAAYVNAAAEALGFAEPSSEDGAGTMGSSKPRPVPQATTNAELQEACPPSSSLCVFGLLDAASQEHAAAVGALESGAGRHRNFGFVWIDVSYHQNLAASISTEGTAAAGSLQTAAGRYVNIGCVWIYMPDQLCFMAANPTWTLARYKRLPGFGIGLSDAPTAVAVSPKRERYQRLKGSLTVTAVNALVEGLASGKGYSVPFQELPQLVDGGESGGGQAVEEDFDLADIMGQDVGAGALGSKEARMQQVEAELQAEEQARAKEAKTPSQQSSKKKKRKAKKTTSKDEL</sequence>
<feature type="chain" id="PRO_5043844815" description="Thioredoxin domain-containing protein" evidence="2">
    <location>
        <begin position="22"/>
        <end position="816"/>
    </location>
</feature>
<accession>A0AAW1QCQ1</accession>
<dbReference type="PANTHER" id="PTHR45815:SF3">
    <property type="entry name" value="PROTEIN DISULFIDE-ISOMERASE A6"/>
    <property type="match status" value="1"/>
</dbReference>
<comment type="caution">
    <text evidence="4">The sequence shown here is derived from an EMBL/GenBank/DDBJ whole genome shotgun (WGS) entry which is preliminary data.</text>
</comment>
<dbReference type="AlphaFoldDB" id="A0AAW1QCQ1"/>
<feature type="signal peptide" evidence="2">
    <location>
        <begin position="1"/>
        <end position="21"/>
    </location>
</feature>
<dbReference type="PANTHER" id="PTHR45815">
    <property type="entry name" value="PROTEIN DISULFIDE-ISOMERASE A6"/>
    <property type="match status" value="1"/>
</dbReference>
<evidence type="ECO:0000313" key="4">
    <source>
        <dbReference type="EMBL" id="KAK9819113.1"/>
    </source>
</evidence>
<proteinExistence type="predicted"/>
<dbReference type="PROSITE" id="PS51352">
    <property type="entry name" value="THIOREDOXIN_2"/>
    <property type="match status" value="1"/>
</dbReference>
<dbReference type="GO" id="GO:0034976">
    <property type="term" value="P:response to endoplasmic reticulum stress"/>
    <property type="evidence" value="ECO:0007669"/>
    <property type="project" value="TreeGrafter"/>
</dbReference>
<feature type="compositionally biased region" description="Polar residues" evidence="1">
    <location>
        <begin position="114"/>
        <end position="128"/>
    </location>
</feature>
<dbReference type="InterPro" id="IPR013766">
    <property type="entry name" value="Thioredoxin_domain"/>
</dbReference>
<evidence type="ECO:0000256" key="2">
    <source>
        <dbReference type="SAM" id="SignalP"/>
    </source>
</evidence>
<reference evidence="4 5" key="1">
    <citation type="journal article" date="2024" name="Nat. Commun.">
        <title>Phylogenomics reveals the evolutionary origins of lichenization in chlorophyte algae.</title>
        <authorList>
            <person name="Puginier C."/>
            <person name="Libourel C."/>
            <person name="Otte J."/>
            <person name="Skaloud P."/>
            <person name="Haon M."/>
            <person name="Grisel S."/>
            <person name="Petersen M."/>
            <person name="Berrin J.G."/>
            <person name="Delaux P.M."/>
            <person name="Dal Grande F."/>
            <person name="Keller J."/>
        </authorList>
    </citation>
    <scope>NUCLEOTIDE SEQUENCE [LARGE SCALE GENOMIC DNA]</scope>
    <source>
        <strain evidence="4 5">SAG 2145</strain>
    </source>
</reference>
<feature type="region of interest" description="Disordered" evidence="1">
    <location>
        <begin position="766"/>
        <end position="816"/>
    </location>
</feature>
<organism evidence="4 5">
    <name type="scientific">Apatococcus lobatus</name>
    <dbReference type="NCBI Taxonomy" id="904363"/>
    <lineage>
        <taxon>Eukaryota</taxon>
        <taxon>Viridiplantae</taxon>
        <taxon>Chlorophyta</taxon>
        <taxon>core chlorophytes</taxon>
        <taxon>Trebouxiophyceae</taxon>
        <taxon>Chlorellales</taxon>
        <taxon>Chlorellaceae</taxon>
        <taxon>Apatococcus</taxon>
    </lineage>
</organism>
<evidence type="ECO:0000256" key="1">
    <source>
        <dbReference type="SAM" id="MobiDB-lite"/>
    </source>
</evidence>
<dbReference type="InterPro" id="IPR017937">
    <property type="entry name" value="Thioredoxin_CS"/>
</dbReference>